<feature type="region of interest" description="Disordered" evidence="1">
    <location>
        <begin position="9"/>
        <end position="47"/>
    </location>
</feature>
<dbReference type="AlphaFoldDB" id="A0A8S1E2W1"/>
<evidence type="ECO:0000256" key="1">
    <source>
        <dbReference type="SAM" id="MobiDB-lite"/>
    </source>
</evidence>
<protein>
    <submittedName>
        <fullName evidence="2">Uncharacterized protein</fullName>
    </submittedName>
</protein>
<gene>
    <name evidence="2" type="ORF">CLODIP_2_CD14983</name>
</gene>
<evidence type="ECO:0000313" key="3">
    <source>
        <dbReference type="Proteomes" id="UP000494165"/>
    </source>
</evidence>
<comment type="caution">
    <text evidence="2">The sequence shown here is derived from an EMBL/GenBank/DDBJ whole genome shotgun (WGS) entry which is preliminary data.</text>
</comment>
<name>A0A8S1E2W1_9INSE</name>
<dbReference type="Proteomes" id="UP000494165">
    <property type="component" value="Unassembled WGS sequence"/>
</dbReference>
<dbReference type="EMBL" id="CADEPI010000939">
    <property type="protein sequence ID" value="CAB3388837.1"/>
    <property type="molecule type" value="Genomic_DNA"/>
</dbReference>
<keyword evidence="3" id="KW-1185">Reference proteome</keyword>
<sequence>MKAIFNVRATANGKPPLDDVRVIEPRPSRTKQPPTTGDGEQLPGGFGAAAFDGQTARRSRRWTACASATPASTRARRAVRWAASCRTRSRRPSWGEEHSAVQRHFALRLAAAAVVLSASRTDTPFARMPSTTCPRTLRGAILTALPSSGLRNKVMRSSSPPLRITCLRASVHPQRRPCLRLRRPTAWSTRLHPRRLRP</sequence>
<accession>A0A8S1E2W1</accession>
<feature type="compositionally biased region" description="Basic and acidic residues" evidence="1">
    <location>
        <begin position="16"/>
        <end position="27"/>
    </location>
</feature>
<reference evidence="2 3" key="1">
    <citation type="submission" date="2020-04" db="EMBL/GenBank/DDBJ databases">
        <authorList>
            <person name="Alioto T."/>
            <person name="Alioto T."/>
            <person name="Gomez Garrido J."/>
        </authorList>
    </citation>
    <scope>NUCLEOTIDE SEQUENCE [LARGE SCALE GENOMIC DNA]</scope>
</reference>
<evidence type="ECO:0000313" key="2">
    <source>
        <dbReference type="EMBL" id="CAB3388837.1"/>
    </source>
</evidence>
<proteinExistence type="predicted"/>
<organism evidence="2 3">
    <name type="scientific">Cloeon dipterum</name>
    <dbReference type="NCBI Taxonomy" id="197152"/>
    <lineage>
        <taxon>Eukaryota</taxon>
        <taxon>Metazoa</taxon>
        <taxon>Ecdysozoa</taxon>
        <taxon>Arthropoda</taxon>
        <taxon>Hexapoda</taxon>
        <taxon>Insecta</taxon>
        <taxon>Pterygota</taxon>
        <taxon>Palaeoptera</taxon>
        <taxon>Ephemeroptera</taxon>
        <taxon>Pisciforma</taxon>
        <taxon>Baetidae</taxon>
        <taxon>Cloeon</taxon>
    </lineage>
</organism>